<accession>A0A2G5B3J9</accession>
<proteinExistence type="predicted"/>
<evidence type="ECO:0008006" key="4">
    <source>
        <dbReference type="Google" id="ProtNLM"/>
    </source>
</evidence>
<dbReference type="EMBL" id="KZ303533">
    <property type="protein sequence ID" value="PIA13561.1"/>
    <property type="molecule type" value="Genomic_DNA"/>
</dbReference>
<keyword evidence="1" id="KW-0732">Signal</keyword>
<reference evidence="2 3" key="1">
    <citation type="journal article" date="2015" name="Genome Biol. Evol.">
        <title>Phylogenomic analyses indicate that early fungi evolved digesting cell walls of algal ancestors of land plants.</title>
        <authorList>
            <person name="Chang Y."/>
            <person name="Wang S."/>
            <person name="Sekimoto S."/>
            <person name="Aerts A.L."/>
            <person name="Choi C."/>
            <person name="Clum A."/>
            <person name="LaButti K.M."/>
            <person name="Lindquist E.A."/>
            <person name="Yee Ngan C."/>
            <person name="Ohm R.A."/>
            <person name="Salamov A.A."/>
            <person name="Grigoriev I.V."/>
            <person name="Spatafora J.W."/>
            <person name="Berbee M.L."/>
        </authorList>
    </citation>
    <scope>NUCLEOTIDE SEQUENCE [LARGE SCALE GENOMIC DNA]</scope>
    <source>
        <strain evidence="2 3">NRRL 1564</strain>
    </source>
</reference>
<name>A0A2G5B3J9_COERN</name>
<sequence>MTPLLLFVAILLPYIQFVSGNIYEGYYSWEVDLRYASESPYPLSKGDFEDLPSYEIAVKVTSTADSSTLDDYEETDASDILMFLDDSYTETLYDNSPMLNDDLEITETITLTILDSSEKEPSVLIETITVQDTNKQQPSEVLVTDWKSVEFTKTTTETMVVTSNVAATITPQPINAFELTTIIETMTESATTPNIVTTTIMTTTTKTETNFATNMISGQIASVEVTETNMVTEVETEYSTVTSYDLMTITRMSSDGYHYLTGFSVELFRPTSTVTNTIYITETVTQ</sequence>
<evidence type="ECO:0000313" key="2">
    <source>
        <dbReference type="EMBL" id="PIA13561.1"/>
    </source>
</evidence>
<organism evidence="2 3">
    <name type="scientific">Coemansia reversa (strain ATCC 12441 / NRRL 1564)</name>
    <dbReference type="NCBI Taxonomy" id="763665"/>
    <lineage>
        <taxon>Eukaryota</taxon>
        <taxon>Fungi</taxon>
        <taxon>Fungi incertae sedis</taxon>
        <taxon>Zoopagomycota</taxon>
        <taxon>Kickxellomycotina</taxon>
        <taxon>Kickxellomycetes</taxon>
        <taxon>Kickxellales</taxon>
        <taxon>Kickxellaceae</taxon>
        <taxon>Coemansia</taxon>
    </lineage>
</organism>
<feature type="chain" id="PRO_5013935600" description="Cadherin domain-containing protein" evidence="1">
    <location>
        <begin position="21"/>
        <end position="286"/>
    </location>
</feature>
<protein>
    <recommendedName>
        <fullName evidence="4">Cadherin domain-containing protein</fullName>
    </recommendedName>
</protein>
<evidence type="ECO:0000313" key="3">
    <source>
        <dbReference type="Proteomes" id="UP000242474"/>
    </source>
</evidence>
<feature type="signal peptide" evidence="1">
    <location>
        <begin position="1"/>
        <end position="20"/>
    </location>
</feature>
<dbReference type="STRING" id="763665.A0A2G5B3J9"/>
<dbReference type="OrthoDB" id="5595831at2759"/>
<dbReference type="Proteomes" id="UP000242474">
    <property type="component" value="Unassembled WGS sequence"/>
</dbReference>
<dbReference type="AlphaFoldDB" id="A0A2G5B3J9"/>
<keyword evidence="3" id="KW-1185">Reference proteome</keyword>
<gene>
    <name evidence="2" type="ORF">COEREDRAFT_89492</name>
</gene>
<evidence type="ECO:0000256" key="1">
    <source>
        <dbReference type="SAM" id="SignalP"/>
    </source>
</evidence>